<protein>
    <submittedName>
        <fullName evidence="1">Uncharacterized protein</fullName>
    </submittedName>
</protein>
<evidence type="ECO:0000313" key="1">
    <source>
        <dbReference type="EMBL" id="GAJ22759.1"/>
    </source>
</evidence>
<accession>X1UZ78</accession>
<dbReference type="AlphaFoldDB" id="X1UZ78"/>
<dbReference type="EMBL" id="BARW01037109">
    <property type="protein sequence ID" value="GAJ22759.1"/>
    <property type="molecule type" value="Genomic_DNA"/>
</dbReference>
<organism evidence="1">
    <name type="scientific">marine sediment metagenome</name>
    <dbReference type="NCBI Taxonomy" id="412755"/>
    <lineage>
        <taxon>unclassified sequences</taxon>
        <taxon>metagenomes</taxon>
        <taxon>ecological metagenomes</taxon>
    </lineage>
</organism>
<name>X1UZ78_9ZZZZ</name>
<reference evidence="1" key="1">
    <citation type="journal article" date="2014" name="Front. Microbiol.">
        <title>High frequency of phylogenetically diverse reductive dehalogenase-homologous genes in deep subseafloor sedimentary metagenomes.</title>
        <authorList>
            <person name="Kawai M."/>
            <person name="Futagami T."/>
            <person name="Toyoda A."/>
            <person name="Takaki Y."/>
            <person name="Nishi S."/>
            <person name="Hori S."/>
            <person name="Arai W."/>
            <person name="Tsubouchi T."/>
            <person name="Morono Y."/>
            <person name="Uchiyama I."/>
            <person name="Ito T."/>
            <person name="Fujiyama A."/>
            <person name="Inagaki F."/>
            <person name="Takami H."/>
        </authorList>
    </citation>
    <scope>NUCLEOTIDE SEQUENCE</scope>
    <source>
        <strain evidence="1">Expedition CK06-06</strain>
    </source>
</reference>
<sequence length="85" mass="9017">GTAGLPDPTGTPSAQALDDNSTLKLNRLWHTIDFTPKGSPTKFSLNTGQPRRCRACVSQTNAIGQASSLITTQERETSASPAEVF</sequence>
<proteinExistence type="predicted"/>
<gene>
    <name evidence="1" type="ORF">S12H4_57392</name>
</gene>
<feature type="non-terminal residue" evidence="1">
    <location>
        <position position="1"/>
    </location>
</feature>
<comment type="caution">
    <text evidence="1">The sequence shown here is derived from an EMBL/GenBank/DDBJ whole genome shotgun (WGS) entry which is preliminary data.</text>
</comment>